<dbReference type="STRING" id="7719.ENSCINP00000018150"/>
<reference evidence="1" key="2">
    <citation type="journal article" date="2008" name="Genome Biol.">
        <title>Improved genome assembly and evidence-based global gene model set for the chordate Ciona intestinalis: new insight into intron and operon populations.</title>
        <authorList>
            <person name="Satou Y."/>
            <person name="Mineta K."/>
            <person name="Ogasawara M."/>
            <person name="Sasakura Y."/>
            <person name="Shoguchi E."/>
            <person name="Ueno K."/>
            <person name="Yamada L."/>
            <person name="Matsumoto J."/>
            <person name="Wasserscheid J."/>
            <person name="Dewar K."/>
            <person name="Wiley G.B."/>
            <person name="Macmil S.L."/>
            <person name="Roe B.A."/>
            <person name="Zeller R.W."/>
            <person name="Hastings K.E."/>
            <person name="Lemaire P."/>
            <person name="Lindquist E."/>
            <person name="Endo T."/>
            <person name="Hotta K."/>
            <person name="Inaba K."/>
        </authorList>
    </citation>
    <scope>NUCLEOTIDE SEQUENCE [LARGE SCALE GENOMIC DNA]</scope>
    <source>
        <strain evidence="1">wild type</strain>
    </source>
</reference>
<reference evidence="2" key="1">
    <citation type="journal article" date="2002" name="Science">
        <title>The draft genome of Ciona intestinalis: insights into chordate and vertebrate origins.</title>
        <authorList>
            <person name="Dehal P."/>
            <person name="Satou Y."/>
            <person name="Campbell R.K."/>
            <person name="Chapman J."/>
            <person name="Degnan B."/>
            <person name="De Tomaso A."/>
            <person name="Davidson B."/>
            <person name="Di Gregorio A."/>
            <person name="Gelpke M."/>
            <person name="Goodstein D.M."/>
            <person name="Harafuji N."/>
            <person name="Hastings K.E."/>
            <person name="Ho I."/>
            <person name="Hotta K."/>
            <person name="Huang W."/>
            <person name="Kawashima T."/>
            <person name="Lemaire P."/>
            <person name="Martinez D."/>
            <person name="Meinertzhagen I.A."/>
            <person name="Necula S."/>
            <person name="Nonaka M."/>
            <person name="Putnam N."/>
            <person name="Rash S."/>
            <person name="Saiga H."/>
            <person name="Satake M."/>
            <person name="Terry A."/>
            <person name="Yamada L."/>
            <person name="Wang H.G."/>
            <person name="Awazu S."/>
            <person name="Azumi K."/>
            <person name="Boore J."/>
            <person name="Branno M."/>
            <person name="Chin-Bow S."/>
            <person name="DeSantis R."/>
            <person name="Doyle S."/>
            <person name="Francino P."/>
            <person name="Keys D.N."/>
            <person name="Haga S."/>
            <person name="Hayashi H."/>
            <person name="Hino K."/>
            <person name="Imai K.S."/>
            <person name="Inaba K."/>
            <person name="Kano S."/>
            <person name="Kobayashi K."/>
            <person name="Kobayashi M."/>
            <person name="Lee B.I."/>
            <person name="Makabe K.W."/>
            <person name="Manohar C."/>
            <person name="Matassi G."/>
            <person name="Medina M."/>
            <person name="Mochizuki Y."/>
            <person name="Mount S."/>
            <person name="Morishita T."/>
            <person name="Miura S."/>
            <person name="Nakayama A."/>
            <person name="Nishizaka S."/>
            <person name="Nomoto H."/>
            <person name="Ohta F."/>
            <person name="Oishi K."/>
            <person name="Rigoutsos I."/>
            <person name="Sano M."/>
            <person name="Sasaki A."/>
            <person name="Sasakura Y."/>
            <person name="Shoguchi E."/>
            <person name="Shin-i T."/>
            <person name="Spagnuolo A."/>
            <person name="Stainier D."/>
            <person name="Suzuki M.M."/>
            <person name="Tassy O."/>
            <person name="Takatori N."/>
            <person name="Tokuoka M."/>
            <person name="Yagi K."/>
            <person name="Yoshizaki F."/>
            <person name="Wada S."/>
            <person name="Zhang C."/>
            <person name="Hyatt P.D."/>
            <person name="Larimer F."/>
            <person name="Detter C."/>
            <person name="Doggett N."/>
            <person name="Glavina T."/>
            <person name="Hawkins T."/>
            <person name="Richardson P."/>
            <person name="Lucas S."/>
            <person name="Kohara Y."/>
            <person name="Levine M."/>
            <person name="Satoh N."/>
            <person name="Rokhsar D.S."/>
        </authorList>
    </citation>
    <scope>NUCLEOTIDE SEQUENCE [LARGE SCALE GENOMIC DNA]</scope>
</reference>
<reference evidence="1" key="3">
    <citation type="submission" date="2025-08" db="UniProtKB">
        <authorList>
            <consortium name="Ensembl"/>
        </authorList>
    </citation>
    <scope>IDENTIFICATION</scope>
</reference>
<keyword evidence="2" id="KW-1185">Reference proteome</keyword>
<dbReference type="AlphaFoldDB" id="F6Q9T0"/>
<dbReference type="GeneTree" id="ENSGT00940000160387"/>
<reference evidence="1" key="4">
    <citation type="submission" date="2025-09" db="UniProtKB">
        <authorList>
            <consortium name="Ensembl"/>
        </authorList>
    </citation>
    <scope>IDENTIFICATION</scope>
</reference>
<dbReference type="EMBL" id="EAAA01001792">
    <property type="status" value="NOT_ANNOTATED_CDS"/>
    <property type="molecule type" value="Genomic_DNA"/>
</dbReference>
<organism evidence="1 2">
    <name type="scientific">Ciona intestinalis</name>
    <name type="common">Transparent sea squirt</name>
    <name type="synonym">Ascidia intestinalis</name>
    <dbReference type="NCBI Taxonomy" id="7719"/>
    <lineage>
        <taxon>Eukaryota</taxon>
        <taxon>Metazoa</taxon>
        <taxon>Chordata</taxon>
        <taxon>Tunicata</taxon>
        <taxon>Ascidiacea</taxon>
        <taxon>Phlebobranchia</taxon>
        <taxon>Cionidae</taxon>
        <taxon>Ciona</taxon>
    </lineage>
</organism>
<evidence type="ECO:0000313" key="2">
    <source>
        <dbReference type="Proteomes" id="UP000008144"/>
    </source>
</evidence>
<dbReference type="OMA" id="NAGCCMD"/>
<dbReference type="Ensembl" id="ENSCINT00000018150.3">
    <property type="protein sequence ID" value="ENSCINP00000018150.3"/>
    <property type="gene ID" value="ENSCING00000008935.3"/>
</dbReference>
<sequence length="231" mass="26563">MKEKDELSGNEVEFALDKVANELCLDIVNLKRNLRQLEWDTTLSEEPGKRGKSGVSVDFSDLSFLIHTKQSTSNEFLDEVTASLHKRIMSQEKKEIAQLKTCFNAMQKFCYPNAGCCMDDFTSPRSEQLKEVIDAYFQEEENSKSDDQPEPLQSSDEEEIRSSVRQFLYVHGGDLGDKVTGRAIARIFHGIDSPCYPARNWGPARRFWRSKLNYDFNTVLKLATEELIKFR</sequence>
<dbReference type="InParanoid" id="F6Q9T0"/>
<name>F6Q9T0_CIOIN</name>
<protein>
    <submittedName>
        <fullName evidence="1">Uncharacterized protein</fullName>
    </submittedName>
</protein>
<evidence type="ECO:0000313" key="1">
    <source>
        <dbReference type="Ensembl" id="ENSCINP00000018150.3"/>
    </source>
</evidence>
<proteinExistence type="predicted"/>
<dbReference type="HOGENOM" id="CLU_065075_0_0_1"/>
<dbReference type="Proteomes" id="UP000008144">
    <property type="component" value="Chromosome 3"/>
</dbReference>
<accession>F6Q9T0</accession>